<dbReference type="Pfam" id="PF05960">
    <property type="entry name" value="DUF885"/>
    <property type="match status" value="1"/>
</dbReference>
<dbReference type="OrthoDB" id="9769898at2"/>
<dbReference type="AlphaFoldDB" id="A0A4R6YMX2"/>
<feature type="chain" id="PRO_5020605586" evidence="1">
    <location>
        <begin position="22"/>
        <end position="582"/>
    </location>
</feature>
<reference evidence="2 3" key="1">
    <citation type="submission" date="2019-03" db="EMBL/GenBank/DDBJ databases">
        <title>Genomic Encyclopedia of Type Strains, Phase IV (KMG-IV): sequencing the most valuable type-strain genomes for metagenomic binning, comparative biology and taxonomic classification.</title>
        <authorList>
            <person name="Goeker M."/>
        </authorList>
    </citation>
    <scope>NUCLEOTIDE SEQUENCE [LARGE SCALE GENOMIC DNA]</scope>
    <source>
        <strain evidence="2 3">DSM 21667</strain>
    </source>
</reference>
<protein>
    <submittedName>
        <fullName evidence="2">Uncharacterized protein DUF885</fullName>
    </submittedName>
</protein>
<proteinExistence type="predicted"/>
<sequence length="582" mass="64426">MSRLRRIAAACLFALALPAVAAEDWVARSNANAQPLLKVLADFSPESASSLGVPGYDEGVFDLKPGTNERFRAAAAAAKSQLQGKRSGEQDARVLQDLDIMIEAAQQQIDSSQINEKYLLPYIDVGQAIFQGEFGLLDDEVPAKRRAAALVRLKRYVGLEAGYTPVTELAKARFAEVADKPGLLGPVKAQVEKGITSTPQYVKGLRDLYAKYKIKDADKALDKLEAQLNDYNDWLKATVLPRAREDFRLPRDLYADNLKNVGLDIPPEQLMQKARLSYAEIRNEMQAIASLIAAQRKLPDSDYRAVMKVLKQEQIAPEQVEATYHEVIGKIEEIIRRERIITLPERAMLMRVASPAETAAQPAPHMDPPPLIGNKGERGTFVLTAGNPGAGGKAEAYDDFSHKGSTWTLTAHEGRPGHELQFTAMVERGVSVARSIFAFNSVNVEGWALYAEAETKPYEPLEGQLFALQARLQRAARAILDPMLNLGLIDKQRAHQVLTDEVGLSQGMASQEVDRYTFRAPGQATSYFYGYTRLMELRAKTEITLGPKFDRMAFNDFVIGQGLLPPDLLDQAVEKEFIPSRK</sequence>
<dbReference type="EMBL" id="SNZH01000018">
    <property type="protein sequence ID" value="TDR38878.1"/>
    <property type="molecule type" value="Genomic_DNA"/>
</dbReference>
<keyword evidence="3" id="KW-1185">Reference proteome</keyword>
<dbReference type="InterPro" id="IPR010281">
    <property type="entry name" value="DUF885"/>
</dbReference>
<organism evidence="2 3">
    <name type="scientific">Tahibacter aquaticus</name>
    <dbReference type="NCBI Taxonomy" id="520092"/>
    <lineage>
        <taxon>Bacteria</taxon>
        <taxon>Pseudomonadati</taxon>
        <taxon>Pseudomonadota</taxon>
        <taxon>Gammaproteobacteria</taxon>
        <taxon>Lysobacterales</taxon>
        <taxon>Rhodanobacteraceae</taxon>
        <taxon>Tahibacter</taxon>
    </lineage>
</organism>
<dbReference type="RefSeq" id="WP_133821100.1">
    <property type="nucleotide sequence ID" value="NZ_SNZH01000018.1"/>
</dbReference>
<feature type="signal peptide" evidence="1">
    <location>
        <begin position="1"/>
        <end position="21"/>
    </location>
</feature>
<gene>
    <name evidence="2" type="ORF">DFR29_11821</name>
</gene>
<comment type="caution">
    <text evidence="2">The sequence shown here is derived from an EMBL/GenBank/DDBJ whole genome shotgun (WGS) entry which is preliminary data.</text>
</comment>
<evidence type="ECO:0000313" key="3">
    <source>
        <dbReference type="Proteomes" id="UP000295293"/>
    </source>
</evidence>
<keyword evidence="1" id="KW-0732">Signal</keyword>
<dbReference type="PANTHER" id="PTHR33361">
    <property type="entry name" value="GLR0591 PROTEIN"/>
    <property type="match status" value="1"/>
</dbReference>
<accession>A0A4R6YMX2</accession>
<evidence type="ECO:0000256" key="1">
    <source>
        <dbReference type="SAM" id="SignalP"/>
    </source>
</evidence>
<dbReference type="Proteomes" id="UP000295293">
    <property type="component" value="Unassembled WGS sequence"/>
</dbReference>
<evidence type="ECO:0000313" key="2">
    <source>
        <dbReference type="EMBL" id="TDR38878.1"/>
    </source>
</evidence>
<dbReference type="PANTHER" id="PTHR33361:SF2">
    <property type="entry name" value="DUF885 DOMAIN-CONTAINING PROTEIN"/>
    <property type="match status" value="1"/>
</dbReference>
<name>A0A4R6YMX2_9GAMM</name>